<keyword evidence="2" id="KW-1003">Cell membrane</keyword>
<dbReference type="Proteomes" id="UP000790096">
    <property type="component" value="Unassembled WGS sequence"/>
</dbReference>
<dbReference type="PANTHER" id="PTHR30509">
    <property type="entry name" value="P-HYDROXYBENZOIC ACID EFFLUX PUMP SUBUNIT-RELATED"/>
    <property type="match status" value="1"/>
</dbReference>
<feature type="transmembrane region" description="Helical" evidence="7">
    <location>
        <begin position="74"/>
        <end position="91"/>
    </location>
</feature>
<keyword evidence="3 7" id="KW-0812">Transmembrane</keyword>
<dbReference type="NCBIfam" id="TIGR01666">
    <property type="entry name" value="YCCS"/>
    <property type="match status" value="1"/>
</dbReference>
<organism evidence="10 11">
    <name type="scientific">Rosenbergiella gaditana</name>
    <dbReference type="NCBI Taxonomy" id="2726987"/>
    <lineage>
        <taxon>Bacteria</taxon>
        <taxon>Pseudomonadati</taxon>
        <taxon>Pseudomonadota</taxon>
        <taxon>Gammaproteobacteria</taxon>
        <taxon>Enterobacterales</taxon>
        <taxon>Erwiniaceae</taxon>
        <taxon>Rosenbergiella</taxon>
    </lineage>
</organism>
<dbReference type="RefSeq" id="WP_214237064.1">
    <property type="nucleotide sequence ID" value="NZ_JABBFR010000009.1"/>
</dbReference>
<feature type="transmembrane region" description="Helical" evidence="7">
    <location>
        <begin position="97"/>
        <end position="114"/>
    </location>
</feature>
<feature type="transmembrane region" description="Helical" evidence="7">
    <location>
        <begin position="443"/>
        <end position="461"/>
    </location>
</feature>
<sequence length="711" mass="80846">MMAGRSVLHKHWQHYILNRLWQEPVRIFVAMSCVALFAWRHHTVIWTIPLILGIVAAALTDIDDRLTGRLKNIVITLVCFAIATVSVELLFPHPLLFIGGLGLSSWAFIMLGALGQRYATIAFGAILIAIYTMLGIGLFPKWYSQPLFLLAGAGVYYLFTLINHLLFPVRPVEAQLINTYSSLAKYLEAKATLFDPDGVTHSERPLYKVSMANSQLVQQLNIVKTAIQSRLRGDRASSTSRRALLYYFVAQEIHERANSSHIDHPRLQDSWHFNELMFRFERLLRHQAMACREIAESLQTKQDYQHSRHFERALTHAEIALERVSLFAEKETCERLRWLLKNLRAVDQQLASVASEQLSTIDWQNIDTELSFEGLQGWQDIRSRFKSHLTPKSPLFRHAVRVSVVLCLGYLFIQSISLERGYWILLTSLFVCQPNYSATKRRLALRVIGTLAGILIGLPLLWLIPSLPGQLVAIVLFGVLFFLFRQVQYAQATLFITLMVLFCFNLLGEGFNVALPRIIDTLVGCGLAWLAVSYIFPDWHYRQFSKVISKAYTANLRYLKAVTQQYQDGKDNRVSYRIARRDAHNADAELASVIALAENKAWSSLDAKEASFSILCTNHSLLSYIAALGAHRQRIHNPQLLNLLYALTAYVEDYQNLQSDEVMQALKQLTALADSIEIDDEPQKALIIQQVSLIIHNLGEMNKIKAPLLMP</sequence>
<evidence type="ECO:0000256" key="5">
    <source>
        <dbReference type="ARBA" id="ARBA00023136"/>
    </source>
</evidence>
<evidence type="ECO:0000256" key="2">
    <source>
        <dbReference type="ARBA" id="ARBA00022475"/>
    </source>
</evidence>
<dbReference type="InterPro" id="IPR010019">
    <property type="entry name" value="Integral_membrane_YccS"/>
</dbReference>
<dbReference type="NCBIfam" id="TIGR01667">
    <property type="entry name" value="YCCS_YHFK"/>
    <property type="match status" value="1"/>
</dbReference>
<protein>
    <submittedName>
        <fullName evidence="10">TIGR01666 family membrane protein</fullName>
    </submittedName>
</protein>
<accession>A0ABS5SY32</accession>
<evidence type="ECO:0000256" key="6">
    <source>
        <dbReference type="ARBA" id="ARBA00043993"/>
    </source>
</evidence>
<name>A0ABS5SY32_9GAMM</name>
<feature type="domain" description="Integral membrane protein YccS N-terminal" evidence="8">
    <location>
        <begin position="72"/>
        <end position="350"/>
    </location>
</feature>
<dbReference type="InterPro" id="IPR010020">
    <property type="entry name" value="Integral_membrane_YCCS_YHJK"/>
</dbReference>
<comment type="subcellular location">
    <subcellularLocation>
        <location evidence="1">Cell membrane</location>
        <topology evidence="1">Multi-pass membrane protein</topology>
    </subcellularLocation>
</comment>
<comment type="caution">
    <text evidence="10">The sequence shown here is derived from an EMBL/GenBank/DDBJ whole genome shotgun (WGS) entry which is preliminary data.</text>
</comment>
<dbReference type="Pfam" id="PF13515">
    <property type="entry name" value="FUSC_2"/>
    <property type="match status" value="1"/>
</dbReference>
<keyword evidence="5 7" id="KW-0472">Membrane</keyword>
<proteinExistence type="inferred from homology"/>
<evidence type="ECO:0000256" key="3">
    <source>
        <dbReference type="ARBA" id="ARBA00022692"/>
    </source>
</evidence>
<feature type="transmembrane region" description="Helical" evidence="7">
    <location>
        <begin position="121"/>
        <end position="140"/>
    </location>
</feature>
<dbReference type="InterPro" id="IPR032692">
    <property type="entry name" value="YccS_N"/>
</dbReference>
<comment type="similarity">
    <text evidence="6">Belongs to the YccS/YhfK family.</text>
</comment>
<evidence type="ECO:0000313" key="10">
    <source>
        <dbReference type="EMBL" id="MBT0724383.1"/>
    </source>
</evidence>
<keyword evidence="11" id="KW-1185">Reference proteome</keyword>
<feature type="transmembrane region" description="Helical" evidence="7">
    <location>
        <begin position="146"/>
        <end position="167"/>
    </location>
</feature>
<feature type="transmembrane region" description="Helical" evidence="7">
    <location>
        <begin position="514"/>
        <end position="536"/>
    </location>
</feature>
<feature type="transmembrane region" description="Helical" evidence="7">
    <location>
        <begin position="489"/>
        <end position="508"/>
    </location>
</feature>
<evidence type="ECO:0000259" key="8">
    <source>
        <dbReference type="Pfam" id="PF12805"/>
    </source>
</evidence>
<feature type="transmembrane region" description="Helical" evidence="7">
    <location>
        <begin position="467"/>
        <end position="484"/>
    </location>
</feature>
<keyword evidence="4 7" id="KW-1133">Transmembrane helix</keyword>
<evidence type="ECO:0000256" key="7">
    <source>
        <dbReference type="SAM" id="Phobius"/>
    </source>
</evidence>
<evidence type="ECO:0000313" key="11">
    <source>
        <dbReference type="Proteomes" id="UP000790096"/>
    </source>
</evidence>
<feature type="domain" description="Integral membrane bound transporter" evidence="9">
    <location>
        <begin position="409"/>
        <end position="531"/>
    </location>
</feature>
<dbReference type="EMBL" id="JABBFR010000009">
    <property type="protein sequence ID" value="MBT0724383.1"/>
    <property type="molecule type" value="Genomic_DNA"/>
</dbReference>
<evidence type="ECO:0000256" key="4">
    <source>
        <dbReference type="ARBA" id="ARBA00022989"/>
    </source>
</evidence>
<dbReference type="PANTHER" id="PTHR30509:SF8">
    <property type="entry name" value="INNER MEMBRANE PROTEIN YCCS"/>
    <property type="match status" value="1"/>
</dbReference>
<dbReference type="Pfam" id="PF12805">
    <property type="entry name" value="FUSC-like"/>
    <property type="match status" value="1"/>
</dbReference>
<dbReference type="InterPro" id="IPR049453">
    <property type="entry name" value="Memb_transporter_dom"/>
</dbReference>
<reference evidence="10 11" key="1">
    <citation type="submission" date="2020-04" db="EMBL/GenBank/DDBJ databases">
        <title>Genome sequencing of Rosenbergiella species.</title>
        <authorList>
            <person name="Alvarez-Perez S."/>
            <person name="Lievens B."/>
        </authorList>
    </citation>
    <scope>NUCLEOTIDE SEQUENCE [LARGE SCALE GENOMIC DNA]</scope>
    <source>
        <strain evidence="10 11">S61</strain>
    </source>
</reference>
<gene>
    <name evidence="10" type="primary">yccS</name>
    <name evidence="10" type="ORF">HH682_08010</name>
</gene>
<evidence type="ECO:0000259" key="9">
    <source>
        <dbReference type="Pfam" id="PF13515"/>
    </source>
</evidence>
<feature type="transmembrane region" description="Helical" evidence="7">
    <location>
        <begin position="45"/>
        <end position="62"/>
    </location>
</feature>
<evidence type="ECO:0000256" key="1">
    <source>
        <dbReference type="ARBA" id="ARBA00004651"/>
    </source>
</evidence>